<dbReference type="SUPFAM" id="SSF53150">
    <property type="entry name" value="DNA repair protein MutS, domain II"/>
    <property type="match status" value="1"/>
</dbReference>
<dbReference type="SMART" id="SM00533">
    <property type="entry name" value="MUTSd"/>
    <property type="match status" value="1"/>
</dbReference>
<dbReference type="Pfam" id="PF05190">
    <property type="entry name" value="MutS_IV"/>
    <property type="match status" value="1"/>
</dbReference>
<dbReference type="GO" id="GO:0030983">
    <property type="term" value="F:mismatched DNA binding"/>
    <property type="evidence" value="ECO:0007669"/>
    <property type="project" value="InterPro"/>
</dbReference>
<reference evidence="12 13" key="1">
    <citation type="submission" date="2014-11" db="EMBL/GenBank/DDBJ databases">
        <title>Pan-genome of Gallibacterium spp.</title>
        <authorList>
            <person name="Kudirkiene E."/>
            <person name="Bojesen A.M."/>
        </authorList>
    </citation>
    <scope>NUCLEOTIDE SEQUENCE [LARGE SCALE GENOMIC DNA]</scope>
    <source>
        <strain evidence="12 13">F 279</strain>
    </source>
</reference>
<organism evidence="12 13">
    <name type="scientific">Gallibacterium anatis</name>
    <dbReference type="NCBI Taxonomy" id="750"/>
    <lineage>
        <taxon>Bacteria</taxon>
        <taxon>Pseudomonadati</taxon>
        <taxon>Pseudomonadota</taxon>
        <taxon>Gammaproteobacteria</taxon>
        <taxon>Pasteurellales</taxon>
        <taxon>Pasteurellaceae</taxon>
        <taxon>Gallibacterium</taxon>
    </lineage>
</organism>
<evidence type="ECO:0000313" key="12">
    <source>
        <dbReference type="EMBL" id="OBX01024.1"/>
    </source>
</evidence>
<dbReference type="SUPFAM" id="SSF48334">
    <property type="entry name" value="DNA repair protein MutS, domain III"/>
    <property type="match status" value="1"/>
</dbReference>
<dbReference type="InterPro" id="IPR045076">
    <property type="entry name" value="MutS"/>
</dbReference>
<evidence type="ECO:0000256" key="6">
    <source>
        <dbReference type="ARBA" id="ARBA00023125"/>
    </source>
</evidence>
<dbReference type="InterPro" id="IPR007861">
    <property type="entry name" value="DNA_mismatch_repair_MutS_clamp"/>
</dbReference>
<evidence type="ECO:0000256" key="2">
    <source>
        <dbReference type="ARBA" id="ARBA00021982"/>
    </source>
</evidence>
<dbReference type="InterPro" id="IPR007695">
    <property type="entry name" value="DNA_mismatch_repair_MutS-lik_N"/>
</dbReference>
<evidence type="ECO:0000256" key="1">
    <source>
        <dbReference type="ARBA" id="ARBA00006271"/>
    </source>
</evidence>
<keyword evidence="5 9" id="KW-0067">ATP-binding</keyword>
<dbReference type="GO" id="GO:0003684">
    <property type="term" value="F:damaged DNA binding"/>
    <property type="evidence" value="ECO:0007669"/>
    <property type="project" value="UniProtKB-UniRule"/>
</dbReference>
<dbReference type="Gene3D" id="3.30.420.110">
    <property type="entry name" value="MutS, connector domain"/>
    <property type="match status" value="1"/>
</dbReference>
<evidence type="ECO:0000259" key="11">
    <source>
        <dbReference type="PROSITE" id="PS00486"/>
    </source>
</evidence>
<evidence type="ECO:0000256" key="5">
    <source>
        <dbReference type="ARBA" id="ARBA00022840"/>
    </source>
</evidence>
<proteinExistence type="inferred from homology"/>
<comment type="similarity">
    <text evidence="1 9 10">Belongs to the DNA mismatch repair MutS family.</text>
</comment>
<dbReference type="Gene3D" id="3.40.50.300">
    <property type="entry name" value="P-loop containing nucleotide triphosphate hydrolases"/>
    <property type="match status" value="1"/>
</dbReference>
<dbReference type="SUPFAM" id="SSF52540">
    <property type="entry name" value="P-loop containing nucleoside triphosphate hydrolases"/>
    <property type="match status" value="1"/>
</dbReference>
<keyword evidence="4 9" id="KW-0227">DNA damage</keyword>
<dbReference type="NCBIfam" id="NF003810">
    <property type="entry name" value="PRK05399.1"/>
    <property type="match status" value="1"/>
</dbReference>
<evidence type="ECO:0000256" key="9">
    <source>
        <dbReference type="HAMAP-Rule" id="MF_00096"/>
    </source>
</evidence>
<keyword evidence="7 9" id="KW-0234">DNA repair</keyword>
<dbReference type="InterPro" id="IPR036187">
    <property type="entry name" value="DNA_mismatch_repair_MutS_sf"/>
</dbReference>
<dbReference type="InterPro" id="IPR007696">
    <property type="entry name" value="DNA_mismatch_repair_MutS_core"/>
</dbReference>
<dbReference type="InterPro" id="IPR000432">
    <property type="entry name" value="DNA_mismatch_repair_MutS_C"/>
</dbReference>
<protein>
    <recommendedName>
        <fullName evidence="2 9">DNA mismatch repair protein MutS</fullName>
    </recommendedName>
</protein>
<dbReference type="GO" id="GO:0006298">
    <property type="term" value="P:mismatch repair"/>
    <property type="evidence" value="ECO:0007669"/>
    <property type="project" value="UniProtKB-UniRule"/>
</dbReference>
<keyword evidence="3 9" id="KW-0547">Nucleotide-binding</keyword>
<dbReference type="Pfam" id="PF05192">
    <property type="entry name" value="MutS_III"/>
    <property type="match status" value="1"/>
</dbReference>
<keyword evidence="6 9" id="KW-0238">DNA-binding</keyword>
<comment type="caution">
    <text evidence="12">The sequence shown here is derived from an EMBL/GenBank/DDBJ whole genome shotgun (WGS) entry which is preliminary data.</text>
</comment>
<dbReference type="GO" id="GO:0140664">
    <property type="term" value="F:ATP-dependent DNA damage sensor activity"/>
    <property type="evidence" value="ECO:0007669"/>
    <property type="project" value="InterPro"/>
</dbReference>
<dbReference type="SMART" id="SM00534">
    <property type="entry name" value="MUTSac"/>
    <property type="match status" value="1"/>
</dbReference>
<feature type="binding site" evidence="9">
    <location>
        <begin position="617"/>
        <end position="624"/>
    </location>
    <ligand>
        <name>ATP</name>
        <dbReference type="ChEBI" id="CHEBI:30616"/>
    </ligand>
</feature>
<dbReference type="PIRSF" id="PIRSF037677">
    <property type="entry name" value="DNA_mis_repair_Msh6"/>
    <property type="match status" value="1"/>
</dbReference>
<evidence type="ECO:0000256" key="7">
    <source>
        <dbReference type="ARBA" id="ARBA00023204"/>
    </source>
</evidence>
<dbReference type="InterPro" id="IPR017261">
    <property type="entry name" value="DNA_mismatch_repair_MutS/MSH"/>
</dbReference>
<dbReference type="InterPro" id="IPR036678">
    <property type="entry name" value="MutS_con_dom_sf"/>
</dbReference>
<accession>A0A1A7PFY0</accession>
<evidence type="ECO:0000256" key="3">
    <source>
        <dbReference type="ARBA" id="ARBA00022741"/>
    </source>
</evidence>
<dbReference type="OrthoDB" id="9802448at2"/>
<dbReference type="EMBL" id="JTJO01000005">
    <property type="protein sequence ID" value="OBX01024.1"/>
    <property type="molecule type" value="Genomic_DNA"/>
</dbReference>
<dbReference type="CDD" id="cd03284">
    <property type="entry name" value="ABC_MutS1"/>
    <property type="match status" value="1"/>
</dbReference>
<dbReference type="InterPro" id="IPR007860">
    <property type="entry name" value="DNA_mmatch_repair_MutS_con_dom"/>
</dbReference>
<evidence type="ECO:0000313" key="13">
    <source>
        <dbReference type="Proteomes" id="UP000092643"/>
    </source>
</evidence>
<dbReference type="Gene3D" id="3.40.1170.10">
    <property type="entry name" value="DNA repair protein MutS, domain I"/>
    <property type="match status" value="1"/>
</dbReference>
<dbReference type="InterPro" id="IPR005748">
    <property type="entry name" value="DNA_mismatch_repair_MutS"/>
</dbReference>
<dbReference type="Gene3D" id="1.10.1420.10">
    <property type="match status" value="2"/>
</dbReference>
<feature type="domain" description="DNA mismatch repair proteins mutS family" evidence="11">
    <location>
        <begin position="691"/>
        <end position="707"/>
    </location>
</feature>
<dbReference type="SUPFAM" id="SSF55271">
    <property type="entry name" value="DNA repair protein MutS, domain I"/>
    <property type="match status" value="1"/>
</dbReference>
<evidence type="ECO:0000256" key="10">
    <source>
        <dbReference type="RuleBase" id="RU003756"/>
    </source>
</evidence>
<evidence type="ECO:0000256" key="4">
    <source>
        <dbReference type="ARBA" id="ARBA00022763"/>
    </source>
</evidence>
<dbReference type="Pfam" id="PF01624">
    <property type="entry name" value="MutS_I"/>
    <property type="match status" value="1"/>
</dbReference>
<evidence type="ECO:0000256" key="8">
    <source>
        <dbReference type="ARBA" id="ARBA00024647"/>
    </source>
</evidence>
<name>A0A1A7PFY0_9PAST</name>
<dbReference type="PANTHER" id="PTHR11361">
    <property type="entry name" value="DNA MISMATCH REPAIR PROTEIN MUTS FAMILY MEMBER"/>
    <property type="match status" value="1"/>
</dbReference>
<dbReference type="PROSITE" id="PS00486">
    <property type="entry name" value="DNA_MISMATCH_REPAIR_2"/>
    <property type="match status" value="1"/>
</dbReference>
<dbReference type="Proteomes" id="UP000092643">
    <property type="component" value="Unassembled WGS sequence"/>
</dbReference>
<dbReference type="AlphaFoldDB" id="A0A1A7PFY0"/>
<dbReference type="PATRIC" id="fig|750.21.peg.1529"/>
<dbReference type="FunFam" id="3.40.50.300:FF:000283">
    <property type="entry name" value="DNA mismatch repair protein MutS"/>
    <property type="match status" value="1"/>
</dbReference>
<dbReference type="FunFam" id="3.40.1170.10:FF:000001">
    <property type="entry name" value="DNA mismatch repair protein MutS"/>
    <property type="match status" value="1"/>
</dbReference>
<dbReference type="NCBIfam" id="TIGR01070">
    <property type="entry name" value="mutS1"/>
    <property type="match status" value="1"/>
</dbReference>
<dbReference type="FunFam" id="1.10.1420.10:FF:000002">
    <property type="entry name" value="DNA mismatch repair protein MutS"/>
    <property type="match status" value="1"/>
</dbReference>
<dbReference type="InterPro" id="IPR016151">
    <property type="entry name" value="DNA_mismatch_repair_MutS_N"/>
</dbReference>
<dbReference type="GO" id="GO:0005524">
    <property type="term" value="F:ATP binding"/>
    <property type="evidence" value="ECO:0007669"/>
    <property type="project" value="UniProtKB-UniRule"/>
</dbReference>
<dbReference type="RefSeq" id="WP_039160126.1">
    <property type="nucleotide sequence ID" value="NZ_JTJN01000039.1"/>
</dbReference>
<sequence>MTLESNLSSFTPMMQQYLKIKAEHPDILLFYRMGDFYELFFDDAKRASQLLDISLTKRGKTDGDPIPMAGVPYHAVEGYLAKLVQLGESVAICEQIGDPATSKGPVERKIVRIVTPGTISDEALLPERQDNLIACVYYEKKIFGLATLDMSSGRFQISELADEAALTTELQRIMPVEILYPEDFAYIRLLEPYKGLRRRPTWEFELVTAIKLLTKQFGTQDLKGFGVDKAIVALCAAGCLLQYAKETQRTALPHINAISLSQERDFIVIDVASRRNLELTQNLAGGTENTLASVLDYCSTPMGSRLLKRWIHQPLRHKQTLLNRQNAVKNLIQQERYSDFKPLLQQIGDMERILARIALRSARPRDLTRLRQALGQLPQIIQLLQQHNQHQQFDMLLSKLQDFSELFALLTRAIIETPPLLIRDGGVIAPGYHQELDEWRELATGATQYLENLEIRERQQTGIDTLKIGYNAVHGYYIQISRGQAERAPTHYIRRQTLKNAERFIIPELKDYEDKVLKAKGAALALEKQLYDELFDLLLPHLSALQTTSLALAELDVLANLAERAETLNYVAPTFSEQTLISIEAGRHPVVETVLQDPFIANPLDLNQKRHLLIITGPNMGGKSTYMRQTALITLMAYIGSFVPAQQAVIGPIDRIFTRIGASDDLASGRSTFMVEMSEMANILHQATPQSLVLIDEIGRGTSTYDGLSLAWACAEWLATQLKSLTLFATHYFELTSLPQQLPGCLNIHLDAKEHNDTIAFMHSVQEGAANKSYGIAVAQLAGVPRPVIQLAKQKLKQLEKLSLQNSQINDYQTELDFNPEPEFDANSEAILQQLAQIDPDDLTPKQALAMLYQLKKLQQS</sequence>
<dbReference type="HAMAP" id="MF_00096">
    <property type="entry name" value="MutS"/>
    <property type="match status" value="1"/>
</dbReference>
<gene>
    <name evidence="9" type="primary">mutS</name>
    <name evidence="12" type="ORF">QV03_00900</name>
</gene>
<comment type="function">
    <text evidence="8 9">This protein is involved in the repair of mismatches in DNA. It is possible that it carries out the mismatch recognition step. This protein has a weak ATPase activity.</text>
</comment>
<dbReference type="Pfam" id="PF05188">
    <property type="entry name" value="MutS_II"/>
    <property type="match status" value="1"/>
</dbReference>
<dbReference type="Pfam" id="PF00488">
    <property type="entry name" value="MutS_V"/>
    <property type="match status" value="1"/>
</dbReference>
<dbReference type="GO" id="GO:0005829">
    <property type="term" value="C:cytosol"/>
    <property type="evidence" value="ECO:0007669"/>
    <property type="project" value="TreeGrafter"/>
</dbReference>
<dbReference type="Gene3D" id="6.10.140.430">
    <property type="match status" value="1"/>
</dbReference>
<dbReference type="PANTHER" id="PTHR11361:SF34">
    <property type="entry name" value="DNA MISMATCH REPAIR PROTEIN MSH1, MITOCHONDRIAL"/>
    <property type="match status" value="1"/>
</dbReference>
<dbReference type="InterPro" id="IPR027417">
    <property type="entry name" value="P-loop_NTPase"/>
</dbReference>